<keyword evidence="2" id="KW-1185">Reference proteome</keyword>
<proteinExistence type="predicted"/>
<dbReference type="RefSeq" id="WP_231143565.1">
    <property type="nucleotide sequence ID" value="NZ_CP088100.1"/>
</dbReference>
<sequence length="91" mass="10235">MKRVQGLDIPQTLEEVCDPTRMALVVYDVQIGILKQIRNPATIGAKVSRVLEAARAAGDRTFFIRHMSLLKELMGAFCYRNCSPPCSRPRD</sequence>
<dbReference type="InterPro" id="IPR036380">
    <property type="entry name" value="Isochorismatase-like_sf"/>
</dbReference>
<protein>
    <recommendedName>
        <fullName evidence="3">Isochorismatase family protein</fullName>
    </recommendedName>
</protein>
<accession>A0ABY3QJE2</accession>
<dbReference type="Proteomes" id="UP001430990">
    <property type="component" value="Chromosome"/>
</dbReference>
<dbReference type="Gene3D" id="3.40.50.850">
    <property type="entry name" value="Isochorismatase-like"/>
    <property type="match status" value="1"/>
</dbReference>
<dbReference type="SUPFAM" id="SSF52499">
    <property type="entry name" value="Isochorismatase-like hydrolases"/>
    <property type="match status" value="1"/>
</dbReference>
<reference evidence="1" key="1">
    <citation type="submission" date="2021-11" db="EMBL/GenBank/DDBJ databases">
        <title>Australian commercial rhizobial inoculants.</title>
        <authorList>
            <person name="Kohlmeier M.G."/>
            <person name="O'Hara G.W."/>
            <person name="Colombi E."/>
            <person name="Ramsay J.P."/>
            <person name="Terpolilli J."/>
        </authorList>
    </citation>
    <scope>NUCLEOTIDE SEQUENCE</scope>
    <source>
        <strain evidence="1">CC829</strain>
    </source>
</reference>
<evidence type="ECO:0000313" key="2">
    <source>
        <dbReference type="Proteomes" id="UP001430990"/>
    </source>
</evidence>
<name>A0ABY3QJE2_9BRAD</name>
<dbReference type="EMBL" id="CP088100">
    <property type="protein sequence ID" value="UFW85925.1"/>
    <property type="molecule type" value="Genomic_DNA"/>
</dbReference>
<organism evidence="1 2">
    <name type="scientific">Bradyrhizobium barranii</name>
    <dbReference type="NCBI Taxonomy" id="2992140"/>
    <lineage>
        <taxon>Bacteria</taxon>
        <taxon>Pseudomonadati</taxon>
        <taxon>Pseudomonadota</taxon>
        <taxon>Alphaproteobacteria</taxon>
        <taxon>Hyphomicrobiales</taxon>
        <taxon>Nitrobacteraceae</taxon>
        <taxon>Bradyrhizobium</taxon>
    </lineage>
</organism>
<gene>
    <name evidence="1" type="ORF">BjapCC829_39495</name>
</gene>
<evidence type="ECO:0008006" key="3">
    <source>
        <dbReference type="Google" id="ProtNLM"/>
    </source>
</evidence>
<evidence type="ECO:0000313" key="1">
    <source>
        <dbReference type="EMBL" id="UFW85925.1"/>
    </source>
</evidence>